<dbReference type="InterPro" id="IPR028098">
    <property type="entry name" value="Glyco_trans_4-like_N"/>
</dbReference>
<dbReference type="Gene3D" id="3.40.50.2000">
    <property type="entry name" value="Glycogen Phosphorylase B"/>
    <property type="match status" value="2"/>
</dbReference>
<dbReference type="InterPro" id="IPR001296">
    <property type="entry name" value="Glyco_trans_1"/>
</dbReference>
<feature type="domain" description="Glycosyl transferase family 1" evidence="1">
    <location>
        <begin position="214"/>
        <end position="367"/>
    </location>
</feature>
<dbReference type="AlphaFoldDB" id="A0A7W6LS11"/>
<dbReference type="EMBL" id="JACIEU010000012">
    <property type="protein sequence ID" value="MBB4149418.1"/>
    <property type="molecule type" value="Genomic_DNA"/>
</dbReference>
<protein>
    <submittedName>
        <fullName evidence="3">Glycosyltransferase involved in cell wall biosynthesis</fullName>
    </submittedName>
</protein>
<reference evidence="3 4" key="1">
    <citation type="submission" date="2020-08" db="EMBL/GenBank/DDBJ databases">
        <title>Genomic Encyclopedia of Type Strains, Phase IV (KMG-IV): sequencing the most valuable type-strain genomes for metagenomic binning, comparative biology and taxonomic classification.</title>
        <authorList>
            <person name="Goeker M."/>
        </authorList>
    </citation>
    <scope>NUCLEOTIDE SEQUENCE [LARGE SCALE GENOMIC DNA]</scope>
    <source>
        <strain evidence="3 4">DSM 19371</strain>
    </source>
</reference>
<dbReference type="Proteomes" id="UP000590524">
    <property type="component" value="Unassembled WGS sequence"/>
</dbReference>
<dbReference type="InterPro" id="IPR050194">
    <property type="entry name" value="Glycosyltransferase_grp1"/>
</dbReference>
<dbReference type="Pfam" id="PF13439">
    <property type="entry name" value="Glyco_transf_4"/>
    <property type="match status" value="1"/>
</dbReference>
<dbReference type="SUPFAM" id="SSF53756">
    <property type="entry name" value="UDP-Glycosyltransferase/glycogen phosphorylase"/>
    <property type="match status" value="1"/>
</dbReference>
<evidence type="ECO:0000313" key="3">
    <source>
        <dbReference type="EMBL" id="MBB4149418.1"/>
    </source>
</evidence>
<proteinExistence type="predicted"/>
<evidence type="ECO:0000259" key="2">
    <source>
        <dbReference type="Pfam" id="PF13439"/>
    </source>
</evidence>
<keyword evidence="4" id="KW-1185">Reference proteome</keyword>
<feature type="domain" description="Glycosyltransferase subfamily 4-like N-terminal" evidence="2">
    <location>
        <begin position="22"/>
        <end position="202"/>
    </location>
</feature>
<name>A0A7W6LS11_9SPHN</name>
<dbReference type="PANTHER" id="PTHR45947:SF3">
    <property type="entry name" value="SULFOQUINOVOSYL TRANSFERASE SQD2"/>
    <property type="match status" value="1"/>
</dbReference>
<dbReference type="Pfam" id="PF00534">
    <property type="entry name" value="Glycos_transf_1"/>
    <property type="match status" value="1"/>
</dbReference>
<organism evidence="3 4">
    <name type="scientific">Sphingobium scionense</name>
    <dbReference type="NCBI Taxonomy" id="1404341"/>
    <lineage>
        <taxon>Bacteria</taxon>
        <taxon>Pseudomonadati</taxon>
        <taxon>Pseudomonadota</taxon>
        <taxon>Alphaproteobacteria</taxon>
        <taxon>Sphingomonadales</taxon>
        <taxon>Sphingomonadaceae</taxon>
        <taxon>Sphingobium</taxon>
    </lineage>
</organism>
<keyword evidence="3" id="KW-0808">Transferase</keyword>
<sequence length="399" mass="43435">MTLNVLTLSTLFPDMSRPNFGVFVERQARELASRPDVSVTVVAPIGMPPWPLSRAGRYAPLRALPAKERWKDLTVYRPTFPIIPKFGGRTNVLTMTRAILPLVRRLHAQTPFDVIDASFFFPDGPVAQRLSKALGIPYSVKARGADIHYWGTQRGTKKMVKRAADGAAGLLAVSAAMRRSMGRMGIDADKIRVHYTGVDLDRFEIADRDQAKAALGFEGPLILCVGALIPRKGQDILVRALPQLPGATLLLAGQGQYRRMLENLAQELGVERRIGFLGSVPHDRLPRLYAAADVMALPSESEGLANAWVESLACGTPIVITDVGGARELLDRPEAGKIVEREPEALGEAIGDLLADPPEREAVRAAALRFTWTANGDALFDHLQGIARMHKSTSINGST</sequence>
<gene>
    <name evidence="3" type="ORF">GGQ90_003209</name>
</gene>
<comment type="caution">
    <text evidence="3">The sequence shown here is derived from an EMBL/GenBank/DDBJ whole genome shotgun (WGS) entry which is preliminary data.</text>
</comment>
<evidence type="ECO:0000259" key="1">
    <source>
        <dbReference type="Pfam" id="PF00534"/>
    </source>
</evidence>
<dbReference type="RefSeq" id="WP_188083031.1">
    <property type="nucleotide sequence ID" value="NZ_JACIEU010000012.1"/>
</dbReference>
<dbReference type="GO" id="GO:0016757">
    <property type="term" value="F:glycosyltransferase activity"/>
    <property type="evidence" value="ECO:0007669"/>
    <property type="project" value="InterPro"/>
</dbReference>
<evidence type="ECO:0000313" key="4">
    <source>
        <dbReference type="Proteomes" id="UP000590524"/>
    </source>
</evidence>
<accession>A0A7W6LS11</accession>
<dbReference type="PANTHER" id="PTHR45947">
    <property type="entry name" value="SULFOQUINOVOSYL TRANSFERASE SQD2"/>
    <property type="match status" value="1"/>
</dbReference>